<evidence type="ECO:0000256" key="1">
    <source>
        <dbReference type="SAM" id="Phobius"/>
    </source>
</evidence>
<comment type="caution">
    <text evidence="3">The sequence shown here is derived from an EMBL/GenBank/DDBJ whole genome shotgun (WGS) entry which is preliminary data.</text>
</comment>
<dbReference type="PANTHER" id="PTHR38034:SF1">
    <property type="entry name" value="INNER MEMBRANE PROTEIN YPJD"/>
    <property type="match status" value="1"/>
</dbReference>
<proteinExistence type="predicted"/>
<keyword evidence="1" id="KW-1133">Transmembrane helix</keyword>
<feature type="transmembrane region" description="Helical" evidence="1">
    <location>
        <begin position="36"/>
        <end position="58"/>
    </location>
</feature>
<protein>
    <submittedName>
        <fullName evidence="3">Inner membrane protein YpjD</fullName>
    </submittedName>
</protein>
<feature type="transmembrane region" description="Helical" evidence="1">
    <location>
        <begin position="92"/>
        <end position="114"/>
    </location>
</feature>
<feature type="transmembrane region" description="Helical" evidence="1">
    <location>
        <begin position="178"/>
        <end position="200"/>
    </location>
</feature>
<dbReference type="Proteomes" id="UP001157133">
    <property type="component" value="Unassembled WGS sequence"/>
</dbReference>
<evidence type="ECO:0000313" key="3">
    <source>
        <dbReference type="EMBL" id="GLX82534.1"/>
    </source>
</evidence>
<keyword evidence="1" id="KW-0472">Membrane</keyword>
<organism evidence="3 4">
    <name type="scientific">Thalassotalea eurytherma</name>
    <dbReference type="NCBI Taxonomy" id="1144278"/>
    <lineage>
        <taxon>Bacteria</taxon>
        <taxon>Pseudomonadati</taxon>
        <taxon>Pseudomonadota</taxon>
        <taxon>Gammaproteobacteria</taxon>
        <taxon>Alteromonadales</taxon>
        <taxon>Colwelliaceae</taxon>
        <taxon>Thalassotalea</taxon>
    </lineage>
</organism>
<feature type="transmembrane region" description="Helical" evidence="1">
    <location>
        <begin position="126"/>
        <end position="148"/>
    </location>
</feature>
<feature type="transmembrane region" description="Helical" evidence="1">
    <location>
        <begin position="6"/>
        <end position="24"/>
    </location>
</feature>
<dbReference type="RefSeq" id="WP_284207900.1">
    <property type="nucleotide sequence ID" value="NZ_BSSU01000009.1"/>
</dbReference>
<evidence type="ECO:0000259" key="2">
    <source>
        <dbReference type="Pfam" id="PF01578"/>
    </source>
</evidence>
<dbReference type="PANTHER" id="PTHR38034">
    <property type="entry name" value="INNER MEMBRANE PROTEIN YPJD"/>
    <property type="match status" value="1"/>
</dbReference>
<name>A0ABQ6H4V0_9GAMM</name>
<dbReference type="InterPro" id="IPR002541">
    <property type="entry name" value="Cyt_c_assembly"/>
</dbReference>
<evidence type="ECO:0000313" key="4">
    <source>
        <dbReference type="Proteomes" id="UP001157133"/>
    </source>
</evidence>
<feature type="transmembrane region" description="Helical" evidence="1">
    <location>
        <begin position="64"/>
        <end position="85"/>
    </location>
</feature>
<dbReference type="EMBL" id="BSSU01000009">
    <property type="protein sequence ID" value="GLX82534.1"/>
    <property type="molecule type" value="Genomic_DNA"/>
</dbReference>
<keyword evidence="1" id="KW-0812">Transmembrane</keyword>
<feature type="transmembrane region" description="Helical" evidence="1">
    <location>
        <begin position="239"/>
        <end position="256"/>
    </location>
</feature>
<dbReference type="InterPro" id="IPR052372">
    <property type="entry name" value="YpjD/HemX"/>
</dbReference>
<accession>A0ABQ6H4V0</accession>
<keyword evidence="4" id="KW-1185">Reference proteome</keyword>
<feature type="domain" description="Cytochrome c assembly protein" evidence="2">
    <location>
        <begin position="48"/>
        <end position="264"/>
    </location>
</feature>
<gene>
    <name evidence="3" type="ORF">theurythT_19860</name>
</gene>
<dbReference type="Pfam" id="PF01578">
    <property type="entry name" value="Cytochrom_C_asm"/>
    <property type="match status" value="1"/>
</dbReference>
<reference evidence="3 4" key="1">
    <citation type="submission" date="2023-03" db="EMBL/GenBank/DDBJ databases">
        <title>Draft genome sequence of Thalassotalea eurytherma JCM 18482T.</title>
        <authorList>
            <person name="Sawabe T."/>
        </authorList>
    </citation>
    <scope>NUCLEOTIDE SEQUENCE [LARGE SCALE GENOMIC DNA]</scope>
    <source>
        <strain evidence="3 4">JCM 18482</strain>
    </source>
</reference>
<sequence length="266" mass="29240">MDSSAIFSFSAFSCYLIAAIAVIARLFHPKGPNLKIVLSFACIAIVFHAMGLSSRLFVGDQINFNLPNVIALVSLVISAVVSITAIKYKLNLLLPVAYVFAGLWQLSLVVLPVTETISLSASKMALVSHITLALVAYCILVIANLYAFQVTYINQKLKTKNLAAVNHLPPLMQVENQLFMILATGTLCLFISDVTGFIFLDSFLDKSYAHKTVLSLIALALYCVTLWGHFKQGWRGHKVLLLITSATLILTLSYFGSRFVKEFLIT</sequence>
<feature type="transmembrane region" description="Helical" evidence="1">
    <location>
        <begin position="212"/>
        <end position="230"/>
    </location>
</feature>